<evidence type="ECO:0000313" key="2">
    <source>
        <dbReference type="Proteomes" id="UP000824091"/>
    </source>
</evidence>
<gene>
    <name evidence="1" type="ORF">IAD16_00485</name>
</gene>
<organism evidence="1 2">
    <name type="scientific">Candidatus Fimisoma avicola</name>
    <dbReference type="NCBI Taxonomy" id="2840826"/>
    <lineage>
        <taxon>Bacteria</taxon>
        <taxon>Bacillati</taxon>
        <taxon>Bacillota</taxon>
        <taxon>Clostridia</taxon>
        <taxon>Eubacteriales</taxon>
        <taxon>Candidatus Fimisoma</taxon>
    </lineage>
</organism>
<dbReference type="EMBL" id="DVMO01000006">
    <property type="protein sequence ID" value="HIU26842.1"/>
    <property type="molecule type" value="Genomic_DNA"/>
</dbReference>
<accession>A0A9D1L858</accession>
<protein>
    <submittedName>
        <fullName evidence="1">Uncharacterized protein</fullName>
    </submittedName>
</protein>
<comment type="caution">
    <text evidence="1">The sequence shown here is derived from an EMBL/GenBank/DDBJ whole genome shotgun (WGS) entry which is preliminary data.</text>
</comment>
<evidence type="ECO:0000313" key="1">
    <source>
        <dbReference type="EMBL" id="HIU26842.1"/>
    </source>
</evidence>
<proteinExistence type="predicted"/>
<reference evidence="1" key="1">
    <citation type="submission" date="2020-10" db="EMBL/GenBank/DDBJ databases">
        <authorList>
            <person name="Gilroy R."/>
        </authorList>
    </citation>
    <scope>NUCLEOTIDE SEQUENCE</scope>
    <source>
        <strain evidence="1">11300</strain>
    </source>
</reference>
<reference evidence="1" key="2">
    <citation type="journal article" date="2021" name="PeerJ">
        <title>Extensive microbial diversity within the chicken gut microbiome revealed by metagenomics and culture.</title>
        <authorList>
            <person name="Gilroy R."/>
            <person name="Ravi A."/>
            <person name="Getino M."/>
            <person name="Pursley I."/>
            <person name="Horton D.L."/>
            <person name="Alikhan N.F."/>
            <person name="Baker D."/>
            <person name="Gharbi K."/>
            <person name="Hall N."/>
            <person name="Watson M."/>
            <person name="Adriaenssens E.M."/>
            <person name="Foster-Nyarko E."/>
            <person name="Jarju S."/>
            <person name="Secka A."/>
            <person name="Antonio M."/>
            <person name="Oren A."/>
            <person name="Chaudhuri R.R."/>
            <person name="La Ragione R."/>
            <person name="Hildebrand F."/>
            <person name="Pallen M.J."/>
        </authorList>
    </citation>
    <scope>NUCLEOTIDE SEQUENCE</scope>
    <source>
        <strain evidence="1">11300</strain>
    </source>
</reference>
<sequence length="233" mass="26154">MLYVSTSEVFDNTYPGTIQDRQEIVNTTADRETIKKVIGENVYIQAALVKETDFVIESVRRDKKLKPERCGTNCMFFLDGDEGRLLSDLSAVYRRLKPVTDNEGNLIGYQSSATSPVAIELVKEMAEEGELDDLISHFMLPGETVNTPQRGTFAARIEGGEADKEYMDRWTSGEYYKVLVNHKNRAGAGVIGSNQSRSKDIEKDPYIQALIALGHEVYVCGYDEDTSHRIVIK</sequence>
<name>A0A9D1L858_9FIRM</name>
<dbReference type="AlphaFoldDB" id="A0A9D1L858"/>
<dbReference type="Proteomes" id="UP000824091">
    <property type="component" value="Unassembled WGS sequence"/>
</dbReference>